<sequence length="379" mass="43316">MSQQPQRCFERPPDDVVFDILNRLPVKSIIRFRCVSKSLFSTITSPNFINKHLHRAKSLSNSNNHNGFLLSKANPVADSSEEDLCTVIYNNDYTLTEICRFKIPFDDARFLGFCNGIFCFATYSLRKGFYRNCVGLNGIIYLWNPSIRKIKELLATPLYEVDHGVTLGLAYHSQNNDIKVLRIVCLIGQRVPHIDAEVYTLSTDSWKRVDVLVESPITRINQSPCLFFNGALHSIAYTQSRKFILCFDVNDEIFREIMLPPHNYLPGLFQTLERLEVFKGSLALFRFGEALCQIWVMKEYGVVESWTEHVVPVENVSQFFGCTGSGELVITKSIVPHQLFSFDPESRDENNLGILDPTPEAYIANFMESLVLLYGRLVI</sequence>
<dbReference type="InterPro" id="IPR036047">
    <property type="entry name" value="F-box-like_dom_sf"/>
</dbReference>
<feature type="domain" description="F-box" evidence="1">
    <location>
        <begin position="12"/>
        <end position="52"/>
    </location>
</feature>
<dbReference type="Pfam" id="PF07734">
    <property type="entry name" value="FBA_1"/>
    <property type="match status" value="1"/>
</dbReference>
<gene>
    <name evidence="2" type="ORF">FSB_LOCUS33318</name>
</gene>
<dbReference type="EMBL" id="OIVN01002662">
    <property type="protein sequence ID" value="SPD05436.1"/>
    <property type="molecule type" value="Genomic_DNA"/>
</dbReference>
<protein>
    <recommendedName>
        <fullName evidence="1">F-box domain-containing protein</fullName>
    </recommendedName>
</protein>
<reference evidence="2" key="1">
    <citation type="submission" date="2018-02" db="EMBL/GenBank/DDBJ databases">
        <authorList>
            <person name="Cohen D.B."/>
            <person name="Kent A.D."/>
        </authorList>
    </citation>
    <scope>NUCLEOTIDE SEQUENCE</scope>
</reference>
<name>A0A2N9GSN5_FAGSY</name>
<dbReference type="AlphaFoldDB" id="A0A2N9GSN5"/>
<dbReference type="NCBIfam" id="TIGR01640">
    <property type="entry name" value="F_box_assoc_1"/>
    <property type="match status" value="1"/>
</dbReference>
<dbReference type="Pfam" id="PF00646">
    <property type="entry name" value="F-box"/>
    <property type="match status" value="1"/>
</dbReference>
<proteinExistence type="predicted"/>
<dbReference type="SMART" id="SM00256">
    <property type="entry name" value="FBOX"/>
    <property type="match status" value="1"/>
</dbReference>
<dbReference type="SUPFAM" id="SSF81383">
    <property type="entry name" value="F-box domain"/>
    <property type="match status" value="1"/>
</dbReference>
<dbReference type="InterPro" id="IPR001810">
    <property type="entry name" value="F-box_dom"/>
</dbReference>
<accession>A0A2N9GSN5</accession>
<dbReference type="InterPro" id="IPR050796">
    <property type="entry name" value="SCF_F-box_component"/>
</dbReference>
<dbReference type="CDD" id="cd22157">
    <property type="entry name" value="F-box_AtFBW1-like"/>
    <property type="match status" value="1"/>
</dbReference>
<dbReference type="InterPro" id="IPR006527">
    <property type="entry name" value="F-box-assoc_dom_typ1"/>
</dbReference>
<evidence type="ECO:0000313" key="2">
    <source>
        <dbReference type="EMBL" id="SPD05436.1"/>
    </source>
</evidence>
<organism evidence="2">
    <name type="scientific">Fagus sylvatica</name>
    <name type="common">Beechnut</name>
    <dbReference type="NCBI Taxonomy" id="28930"/>
    <lineage>
        <taxon>Eukaryota</taxon>
        <taxon>Viridiplantae</taxon>
        <taxon>Streptophyta</taxon>
        <taxon>Embryophyta</taxon>
        <taxon>Tracheophyta</taxon>
        <taxon>Spermatophyta</taxon>
        <taxon>Magnoliopsida</taxon>
        <taxon>eudicotyledons</taxon>
        <taxon>Gunneridae</taxon>
        <taxon>Pentapetalae</taxon>
        <taxon>rosids</taxon>
        <taxon>fabids</taxon>
        <taxon>Fagales</taxon>
        <taxon>Fagaceae</taxon>
        <taxon>Fagus</taxon>
    </lineage>
</organism>
<dbReference type="PANTHER" id="PTHR31672:SF13">
    <property type="entry name" value="F-BOX PROTEIN CPR30-LIKE"/>
    <property type="match status" value="1"/>
</dbReference>
<dbReference type="InterPro" id="IPR017451">
    <property type="entry name" value="F-box-assoc_interact_dom"/>
</dbReference>
<dbReference type="PANTHER" id="PTHR31672">
    <property type="entry name" value="BNACNNG10540D PROTEIN"/>
    <property type="match status" value="1"/>
</dbReference>
<evidence type="ECO:0000259" key="1">
    <source>
        <dbReference type="SMART" id="SM00256"/>
    </source>
</evidence>